<reference evidence="2" key="1">
    <citation type="submission" date="2023-10" db="EMBL/GenBank/DDBJ databases">
        <authorList>
            <person name="Hackl T."/>
        </authorList>
    </citation>
    <scope>NUCLEOTIDE SEQUENCE</scope>
</reference>
<dbReference type="Proteomes" id="UP001295740">
    <property type="component" value="Unassembled WGS sequence"/>
</dbReference>
<organism evidence="2 3">
    <name type="scientific">Anthostomella pinea</name>
    <dbReference type="NCBI Taxonomy" id="933095"/>
    <lineage>
        <taxon>Eukaryota</taxon>
        <taxon>Fungi</taxon>
        <taxon>Dikarya</taxon>
        <taxon>Ascomycota</taxon>
        <taxon>Pezizomycotina</taxon>
        <taxon>Sordariomycetes</taxon>
        <taxon>Xylariomycetidae</taxon>
        <taxon>Xylariales</taxon>
        <taxon>Xylariaceae</taxon>
        <taxon>Anthostomella</taxon>
    </lineage>
</organism>
<protein>
    <submittedName>
        <fullName evidence="2">Uu.00g141200.m01.CDS01</fullName>
    </submittedName>
</protein>
<name>A0AAI8YLH3_9PEZI</name>
<sequence>MLRTTALPRGLHGIKRPVSAGTILTRRLASSDQSASQSEPSSEAPRNPVKEEASPPKAPAGDKHHKSMAEKDEELRLKMSGLAGDGGESGVEYEDGQPVAMKRNVKNNMFRYI</sequence>
<comment type="caution">
    <text evidence="2">The sequence shown here is derived from an EMBL/GenBank/DDBJ whole genome shotgun (WGS) entry which is preliminary data.</text>
</comment>
<feature type="region of interest" description="Disordered" evidence="1">
    <location>
        <begin position="1"/>
        <end position="95"/>
    </location>
</feature>
<gene>
    <name evidence="2" type="ORF">KHLLAP_LOCUS9562</name>
</gene>
<feature type="compositionally biased region" description="Basic and acidic residues" evidence="1">
    <location>
        <begin position="67"/>
        <end position="77"/>
    </location>
</feature>
<dbReference type="EMBL" id="CAUWAG010000012">
    <property type="protein sequence ID" value="CAJ2509094.1"/>
    <property type="molecule type" value="Genomic_DNA"/>
</dbReference>
<feature type="compositionally biased region" description="Low complexity" evidence="1">
    <location>
        <begin position="30"/>
        <end position="45"/>
    </location>
</feature>
<evidence type="ECO:0000256" key="1">
    <source>
        <dbReference type="SAM" id="MobiDB-lite"/>
    </source>
</evidence>
<evidence type="ECO:0000313" key="2">
    <source>
        <dbReference type="EMBL" id="CAJ2509094.1"/>
    </source>
</evidence>
<dbReference type="AlphaFoldDB" id="A0AAI8YLH3"/>
<accession>A0AAI8YLH3</accession>
<evidence type="ECO:0000313" key="3">
    <source>
        <dbReference type="Proteomes" id="UP001295740"/>
    </source>
</evidence>
<keyword evidence="3" id="KW-1185">Reference proteome</keyword>
<proteinExistence type="predicted"/>